<evidence type="ECO:0000256" key="1">
    <source>
        <dbReference type="SAM" id="Phobius"/>
    </source>
</evidence>
<accession>A0A095ZME6</accession>
<evidence type="ECO:0000313" key="3">
    <source>
        <dbReference type="EMBL" id="KGF35945.1"/>
    </source>
</evidence>
<keyword evidence="1" id="KW-0472">Membrane</keyword>
<protein>
    <recommendedName>
        <fullName evidence="2">YdbS-like PH domain-containing protein</fullName>
    </recommendedName>
</protein>
<dbReference type="EMBL" id="JRNN01000034">
    <property type="protein sequence ID" value="KGF35945.1"/>
    <property type="molecule type" value="Genomic_DNA"/>
</dbReference>
<dbReference type="Pfam" id="PF03703">
    <property type="entry name" value="bPH_2"/>
    <property type="match status" value="1"/>
</dbReference>
<keyword evidence="1" id="KW-1133">Transmembrane helix</keyword>
<dbReference type="PANTHER" id="PTHR37938:SF1">
    <property type="entry name" value="BLL0215 PROTEIN"/>
    <property type="match status" value="1"/>
</dbReference>
<name>A0A095ZME6_9BACT</name>
<comment type="caution">
    <text evidence="3">The sequence shown here is derived from an EMBL/GenBank/DDBJ whole genome shotgun (WGS) entry which is preliminary data.</text>
</comment>
<dbReference type="OrthoDB" id="3378680at2"/>
<dbReference type="PANTHER" id="PTHR37938">
    <property type="entry name" value="BLL0215 PROTEIN"/>
    <property type="match status" value="1"/>
</dbReference>
<feature type="domain" description="YdbS-like PH" evidence="2">
    <location>
        <begin position="102"/>
        <end position="162"/>
    </location>
</feature>
<feature type="transmembrane region" description="Helical" evidence="1">
    <location>
        <begin position="75"/>
        <end position="95"/>
    </location>
</feature>
<keyword evidence="1" id="KW-0812">Transmembrane</keyword>
<gene>
    <name evidence="3" type="ORF">HMPREF2137_03555</name>
</gene>
<proteinExistence type="predicted"/>
<dbReference type="AlphaFoldDB" id="A0A095ZME6"/>
<dbReference type="InterPro" id="IPR005182">
    <property type="entry name" value="YdbS-like_PH"/>
</dbReference>
<evidence type="ECO:0000259" key="2">
    <source>
        <dbReference type="Pfam" id="PF03703"/>
    </source>
</evidence>
<dbReference type="Proteomes" id="UP000029556">
    <property type="component" value="Unassembled WGS sequence"/>
</dbReference>
<sequence>MEAHQRFSISFRSITTPQKVSLRIDYCNMGYIDKSLMEGERVVYRPRLHSAIYWRSASLAVVGILLLVFPTEGTLFHLQITACLLLVLFAVLGSVSANGGRQYALTNKRIIAKKGIIERNSLELMLRKCEGVKIKQTILGRIFNYGTVYVTTGEATNSFEYIQDPTVFSTKIHQMIDALKASE</sequence>
<feature type="transmembrane region" description="Helical" evidence="1">
    <location>
        <begin position="51"/>
        <end position="69"/>
    </location>
</feature>
<reference evidence="3 4" key="1">
    <citation type="submission" date="2014-07" db="EMBL/GenBank/DDBJ databases">
        <authorList>
            <person name="McCorrison J."/>
            <person name="Sanka R."/>
            <person name="Torralba M."/>
            <person name="Gillis M."/>
            <person name="Haft D.H."/>
            <person name="Methe B."/>
            <person name="Sutton G."/>
            <person name="Nelson K.E."/>
        </authorList>
    </citation>
    <scope>NUCLEOTIDE SEQUENCE [LARGE SCALE GENOMIC DNA]</scope>
    <source>
        <strain evidence="3 4">DNF00853</strain>
    </source>
</reference>
<evidence type="ECO:0000313" key="4">
    <source>
        <dbReference type="Proteomes" id="UP000029556"/>
    </source>
</evidence>
<organism evidence="3 4">
    <name type="scientific">Hoylesella buccalis DNF00853</name>
    <dbReference type="NCBI Taxonomy" id="1401074"/>
    <lineage>
        <taxon>Bacteria</taxon>
        <taxon>Pseudomonadati</taxon>
        <taxon>Bacteroidota</taxon>
        <taxon>Bacteroidia</taxon>
        <taxon>Bacteroidales</taxon>
        <taxon>Prevotellaceae</taxon>
        <taxon>Hoylesella</taxon>
    </lineage>
</organism>